<dbReference type="InterPro" id="IPR020845">
    <property type="entry name" value="AMP-binding_CS"/>
</dbReference>
<dbReference type="Pfam" id="PF00501">
    <property type="entry name" value="AMP-binding"/>
    <property type="match status" value="1"/>
</dbReference>
<comment type="similarity">
    <text evidence="1">Belongs to the ATP-dependent AMP-binding enzyme family.</text>
</comment>
<accession>A0A916UTC5</accession>
<dbReference type="PROSITE" id="PS00455">
    <property type="entry name" value="AMP_BINDING"/>
    <property type="match status" value="1"/>
</dbReference>
<dbReference type="Pfam" id="PF13193">
    <property type="entry name" value="AMP-binding_C"/>
    <property type="match status" value="1"/>
</dbReference>
<evidence type="ECO:0000259" key="3">
    <source>
        <dbReference type="Pfam" id="PF00501"/>
    </source>
</evidence>
<evidence type="ECO:0000256" key="1">
    <source>
        <dbReference type="ARBA" id="ARBA00006432"/>
    </source>
</evidence>
<comment type="caution">
    <text evidence="5">The sequence shown here is derived from an EMBL/GenBank/DDBJ whole genome shotgun (WGS) entry which is preliminary data.</text>
</comment>
<dbReference type="AlphaFoldDB" id="A0A916UTC5"/>
<dbReference type="GO" id="GO:0006631">
    <property type="term" value="P:fatty acid metabolic process"/>
    <property type="evidence" value="ECO:0007669"/>
    <property type="project" value="TreeGrafter"/>
</dbReference>
<dbReference type="InterPro" id="IPR045851">
    <property type="entry name" value="AMP-bd_C_sf"/>
</dbReference>
<proteinExistence type="inferred from homology"/>
<evidence type="ECO:0000313" key="5">
    <source>
        <dbReference type="EMBL" id="GGC86650.1"/>
    </source>
</evidence>
<feature type="domain" description="AMP-dependent synthetase/ligase" evidence="3">
    <location>
        <begin position="27"/>
        <end position="380"/>
    </location>
</feature>
<keyword evidence="6" id="KW-1185">Reference proteome</keyword>
<dbReference type="Gene3D" id="3.40.50.12780">
    <property type="entry name" value="N-terminal domain of ligase-like"/>
    <property type="match status" value="1"/>
</dbReference>
<dbReference type="EMBL" id="BMGG01000010">
    <property type="protein sequence ID" value="GGC86650.1"/>
    <property type="molecule type" value="Genomic_DNA"/>
</dbReference>
<evidence type="ECO:0000313" key="6">
    <source>
        <dbReference type="Proteomes" id="UP000637002"/>
    </source>
</evidence>
<evidence type="ECO:0000256" key="2">
    <source>
        <dbReference type="ARBA" id="ARBA00022598"/>
    </source>
</evidence>
<evidence type="ECO:0000259" key="4">
    <source>
        <dbReference type="Pfam" id="PF13193"/>
    </source>
</evidence>
<name>A0A916UTC5_9HYPH</name>
<dbReference type="PANTHER" id="PTHR43201">
    <property type="entry name" value="ACYL-COA SYNTHETASE"/>
    <property type="match status" value="1"/>
</dbReference>
<reference evidence="5" key="2">
    <citation type="submission" date="2020-09" db="EMBL/GenBank/DDBJ databases">
        <authorList>
            <person name="Sun Q."/>
            <person name="Zhou Y."/>
        </authorList>
    </citation>
    <scope>NUCLEOTIDE SEQUENCE</scope>
    <source>
        <strain evidence="5">CGMCC 1.12919</strain>
    </source>
</reference>
<reference evidence="5" key="1">
    <citation type="journal article" date="2014" name="Int. J. Syst. Evol. Microbiol.">
        <title>Complete genome sequence of Corynebacterium casei LMG S-19264T (=DSM 44701T), isolated from a smear-ripened cheese.</title>
        <authorList>
            <consortium name="US DOE Joint Genome Institute (JGI-PGF)"/>
            <person name="Walter F."/>
            <person name="Albersmeier A."/>
            <person name="Kalinowski J."/>
            <person name="Ruckert C."/>
        </authorList>
    </citation>
    <scope>NUCLEOTIDE SEQUENCE</scope>
    <source>
        <strain evidence="5">CGMCC 1.12919</strain>
    </source>
</reference>
<dbReference type="GO" id="GO:0031956">
    <property type="term" value="F:medium-chain fatty acid-CoA ligase activity"/>
    <property type="evidence" value="ECO:0007669"/>
    <property type="project" value="TreeGrafter"/>
</dbReference>
<dbReference type="InterPro" id="IPR025110">
    <property type="entry name" value="AMP-bd_C"/>
</dbReference>
<dbReference type="Proteomes" id="UP000637002">
    <property type="component" value="Unassembled WGS sequence"/>
</dbReference>
<protein>
    <submittedName>
        <fullName evidence="5">AMP-binding protein</fullName>
    </submittedName>
</protein>
<dbReference type="RefSeq" id="WP_308424397.1">
    <property type="nucleotide sequence ID" value="NZ_BMGG01000010.1"/>
</dbReference>
<keyword evidence="2" id="KW-0436">Ligase</keyword>
<feature type="domain" description="AMP-binding enzyme C-terminal" evidence="4">
    <location>
        <begin position="430"/>
        <end position="504"/>
    </location>
</feature>
<sequence>MNEVLARQAEPAPLAGLPNRISDVVTRMAEERPTGLALTEPGRAWTFGDLARIVGDTAQALGRLGVRPGDRILIVSENSLALAALLFAASKLDAWAVVASPRLSGREVDQIGTHSGARRAFYVIGIGQQAAEHARRNGAVVEALPGLGQVAVGPLDAEAVPEPVHAAAEEQVAVLLYTSGTTGNPKGVMLTHRNLLFSAFVSGSLRSIGPADCIYGVLPMSHIVGLTIILVSSIMFGALVRVVPQYDPADLAAAIAEDTTIIYGVPATYQRLLEYKAVKGLPKLAAGKLRCMFVAGAPLDLTLKARVEEELGQPLLNGYGITECSPGVSSVQSAYREDDTVGTIIPGVETRVVDRSGRTVASGEVGELHVRGPNVMRGYYRAPEATAAAIDADGWFKTGDLARFAGEDMYIVGRSKELIIRSGFNVYPPEVEAVLSSHPDVVQSAVIGRAVEGNEEVVGYVQLLPGSKLSSADLLAFVRPLLTPYKRPAEIVILDVLPASSTGKILKHKLAEAARTT</sequence>
<dbReference type="Gene3D" id="3.30.300.30">
    <property type="match status" value="1"/>
</dbReference>
<gene>
    <name evidence="5" type="ORF">GCM10010994_50730</name>
</gene>
<dbReference type="SUPFAM" id="SSF56801">
    <property type="entry name" value="Acetyl-CoA synthetase-like"/>
    <property type="match status" value="1"/>
</dbReference>
<dbReference type="PANTHER" id="PTHR43201:SF5">
    <property type="entry name" value="MEDIUM-CHAIN ACYL-COA LIGASE ACSF2, MITOCHONDRIAL"/>
    <property type="match status" value="1"/>
</dbReference>
<dbReference type="InterPro" id="IPR000873">
    <property type="entry name" value="AMP-dep_synth/lig_dom"/>
</dbReference>
<dbReference type="InterPro" id="IPR042099">
    <property type="entry name" value="ANL_N_sf"/>
</dbReference>
<organism evidence="5 6">
    <name type="scientific">Chelatococcus reniformis</name>
    <dbReference type="NCBI Taxonomy" id="1494448"/>
    <lineage>
        <taxon>Bacteria</taxon>
        <taxon>Pseudomonadati</taxon>
        <taxon>Pseudomonadota</taxon>
        <taxon>Alphaproteobacteria</taxon>
        <taxon>Hyphomicrobiales</taxon>
        <taxon>Chelatococcaceae</taxon>
        <taxon>Chelatococcus</taxon>
    </lineage>
</organism>